<feature type="domain" description="TonB-dependent receptor-like beta-barrel" evidence="10">
    <location>
        <begin position="368"/>
        <end position="823"/>
    </location>
</feature>
<evidence type="ECO:0000256" key="9">
    <source>
        <dbReference type="RuleBase" id="RU003357"/>
    </source>
</evidence>
<keyword evidence="6 8" id="KW-0472">Membrane</keyword>
<protein>
    <submittedName>
        <fullName evidence="12">TonB-dependent receptor</fullName>
    </submittedName>
</protein>
<comment type="caution">
    <text evidence="12">The sequence shown here is derived from an EMBL/GenBank/DDBJ whole genome shotgun (WGS) entry which is preliminary data.</text>
</comment>
<dbReference type="InterPro" id="IPR039426">
    <property type="entry name" value="TonB-dep_rcpt-like"/>
</dbReference>
<evidence type="ECO:0000313" key="12">
    <source>
        <dbReference type="EMBL" id="NGO40326.1"/>
    </source>
</evidence>
<evidence type="ECO:0000256" key="2">
    <source>
        <dbReference type="ARBA" id="ARBA00022448"/>
    </source>
</evidence>
<evidence type="ECO:0000256" key="4">
    <source>
        <dbReference type="ARBA" id="ARBA00022692"/>
    </source>
</evidence>
<dbReference type="Pfam" id="PF07715">
    <property type="entry name" value="Plug"/>
    <property type="match status" value="1"/>
</dbReference>
<dbReference type="PANTHER" id="PTHR47234">
    <property type="match status" value="1"/>
</dbReference>
<dbReference type="EMBL" id="JAAKYA010000085">
    <property type="protein sequence ID" value="NGO40326.1"/>
    <property type="molecule type" value="Genomic_DNA"/>
</dbReference>
<keyword evidence="4 8" id="KW-0812">Transmembrane</keyword>
<evidence type="ECO:0000259" key="10">
    <source>
        <dbReference type="Pfam" id="PF00593"/>
    </source>
</evidence>
<comment type="subcellular location">
    <subcellularLocation>
        <location evidence="1 8">Cell outer membrane</location>
        <topology evidence="1 8">Multi-pass membrane protein</topology>
    </subcellularLocation>
</comment>
<gene>
    <name evidence="12" type="ORF">G4L39_13100</name>
</gene>
<dbReference type="CDD" id="cd01347">
    <property type="entry name" value="ligand_gated_channel"/>
    <property type="match status" value="1"/>
</dbReference>
<dbReference type="SUPFAM" id="SSF56935">
    <property type="entry name" value="Porins"/>
    <property type="match status" value="1"/>
</dbReference>
<evidence type="ECO:0000256" key="1">
    <source>
        <dbReference type="ARBA" id="ARBA00004571"/>
    </source>
</evidence>
<keyword evidence="12" id="KW-0675">Receptor</keyword>
<evidence type="ECO:0000313" key="13">
    <source>
        <dbReference type="Proteomes" id="UP000477311"/>
    </source>
</evidence>
<proteinExistence type="inferred from homology"/>
<dbReference type="InterPro" id="IPR000531">
    <property type="entry name" value="Beta-barrel_TonB"/>
</dbReference>
<evidence type="ECO:0000259" key="11">
    <source>
        <dbReference type="Pfam" id="PF07715"/>
    </source>
</evidence>
<keyword evidence="13" id="KW-1185">Reference proteome</keyword>
<sequence length="860" mass="94203">MKPVIITESYIPTVDVNASPSPVKVLTAAEIQKIGVATVSDVLQRMPQNNAGMFNESLSGGNSFSKGSAAVSLRGLGPNATLVLLNGRRLASYGFAQNVTEQFVDLNSIPLAAVERIEILKDGASALYGSDAIAGVVNIVLKKEFTGTEVTARIGNVTRGDDMLEQSYSAAWGVLTEKGSALVVADWFSRNALFYRDRDYARSADQRPRGGVDLRSRFGNPGTIILTSPWTAPDGTVYGSGRYRVPSNPAVPGHPTALEIVANPGVNRYDYNPWISAYPDTTRYGAFTAVDYQVLEKVKVFLEASFRRVNYEVSAAPTPVFGDLDGFIVPASNPYNPFGQDVTFRYRLTEAGPRIDEGETDAIRLLPGIKVELGGDWTAEAAFLWSESRTLEVGKNFISAQALQDALNSTDPATALNVFGAGQGINSPDVINSLKVRTFRSGRSILWSPDVRASGTLPIDWGAGRVGLAVGGEYRYEDVRDLSDPFSEGGHIVSSGGTSGAGSRDVWAAYIEARIPLLGQDLSFPGVKELEVQAAGRFEQYSDFGDTANPKVGVRWKPLDQVVLRGTYAESFRAPSLVELFQGKSTAFDSLADPARGENNLQYRVEFGGNPNLDAEEATSWTAGIAVEPIKNLTLSVDWFHIKQTGKIEALPPQDILDNEALFPGRVIRNPPTDEDIAKGIPGSIVKIISGYENIAERRVEGLDFGIRYLYPTESWGEFTLDASASWQYQFDEVPKPGDPTIHFAGAYNWPEWRGYGTLSWEYKGFTFSFTANYIGEYDQGLQIVHKYVDDLWTFDLQAGYTFKNTKYDLLNNVRLVVGVLNVTDEDPPFSDNPNDTAGYDTSIHDPRGRFWYVQVSKKF</sequence>
<dbReference type="InterPro" id="IPR036942">
    <property type="entry name" value="Beta-barrel_TonB_sf"/>
</dbReference>
<accession>A0A6M1RKM8</accession>
<dbReference type="RefSeq" id="WP_165108814.1">
    <property type="nucleotide sequence ID" value="NZ_JAAKYA010000085.1"/>
</dbReference>
<keyword evidence="5 9" id="KW-0798">TonB box</keyword>
<dbReference type="GO" id="GO:0009279">
    <property type="term" value="C:cell outer membrane"/>
    <property type="evidence" value="ECO:0007669"/>
    <property type="project" value="UniProtKB-SubCell"/>
</dbReference>
<name>A0A6M1RKM8_9BACT</name>
<dbReference type="Pfam" id="PF00593">
    <property type="entry name" value="TonB_dep_Rec_b-barrel"/>
    <property type="match status" value="1"/>
</dbReference>
<evidence type="ECO:0000256" key="7">
    <source>
        <dbReference type="ARBA" id="ARBA00023237"/>
    </source>
</evidence>
<dbReference type="PROSITE" id="PS52016">
    <property type="entry name" value="TONB_DEPENDENT_REC_3"/>
    <property type="match status" value="1"/>
</dbReference>
<evidence type="ECO:0000256" key="3">
    <source>
        <dbReference type="ARBA" id="ARBA00022452"/>
    </source>
</evidence>
<evidence type="ECO:0000256" key="8">
    <source>
        <dbReference type="PROSITE-ProRule" id="PRU01360"/>
    </source>
</evidence>
<dbReference type="InterPro" id="IPR037066">
    <property type="entry name" value="Plug_dom_sf"/>
</dbReference>
<dbReference type="Gene3D" id="2.170.130.10">
    <property type="entry name" value="TonB-dependent receptor, plug domain"/>
    <property type="match status" value="1"/>
</dbReference>
<keyword evidence="7 8" id="KW-0998">Cell outer membrane</keyword>
<keyword evidence="2 8" id="KW-0813">Transport</keyword>
<evidence type="ECO:0000256" key="5">
    <source>
        <dbReference type="ARBA" id="ARBA00023077"/>
    </source>
</evidence>
<dbReference type="Proteomes" id="UP000477311">
    <property type="component" value="Unassembled WGS sequence"/>
</dbReference>
<dbReference type="InterPro" id="IPR012910">
    <property type="entry name" value="Plug_dom"/>
</dbReference>
<reference evidence="12 13" key="1">
    <citation type="submission" date="2020-02" db="EMBL/GenBank/DDBJ databases">
        <title>Draft genome sequence of Limisphaera ngatamarikiensis NGM72.4T, a thermophilic Verrucomicrobia grouped in subdivision 3.</title>
        <authorList>
            <person name="Carere C.R."/>
            <person name="Steen J."/>
            <person name="Hugenholtz P."/>
            <person name="Stott M.B."/>
        </authorList>
    </citation>
    <scope>NUCLEOTIDE SEQUENCE [LARGE SCALE GENOMIC DNA]</scope>
    <source>
        <strain evidence="12 13">NGM72.4</strain>
    </source>
</reference>
<comment type="similarity">
    <text evidence="8 9">Belongs to the TonB-dependent receptor family.</text>
</comment>
<evidence type="ECO:0000256" key="6">
    <source>
        <dbReference type="ARBA" id="ARBA00023136"/>
    </source>
</evidence>
<organism evidence="12 13">
    <name type="scientific">Limisphaera ngatamarikiensis</name>
    <dbReference type="NCBI Taxonomy" id="1324935"/>
    <lineage>
        <taxon>Bacteria</taxon>
        <taxon>Pseudomonadati</taxon>
        <taxon>Verrucomicrobiota</taxon>
        <taxon>Verrucomicrobiia</taxon>
        <taxon>Limisphaerales</taxon>
        <taxon>Limisphaeraceae</taxon>
        <taxon>Limisphaera</taxon>
    </lineage>
</organism>
<dbReference type="AlphaFoldDB" id="A0A6M1RKM8"/>
<dbReference type="Gene3D" id="2.40.170.20">
    <property type="entry name" value="TonB-dependent receptor, beta-barrel domain"/>
    <property type="match status" value="1"/>
</dbReference>
<dbReference type="PANTHER" id="PTHR47234:SF2">
    <property type="entry name" value="TONB-DEPENDENT RECEPTOR"/>
    <property type="match status" value="1"/>
</dbReference>
<feature type="domain" description="TonB-dependent receptor plug" evidence="11">
    <location>
        <begin position="17"/>
        <end position="136"/>
    </location>
</feature>
<keyword evidence="3 8" id="KW-1134">Transmembrane beta strand</keyword>